<organism evidence="2 3">
    <name type="scientific">Phaseolus angularis</name>
    <name type="common">Azuki bean</name>
    <name type="synonym">Vigna angularis</name>
    <dbReference type="NCBI Taxonomy" id="3914"/>
    <lineage>
        <taxon>Eukaryota</taxon>
        <taxon>Viridiplantae</taxon>
        <taxon>Streptophyta</taxon>
        <taxon>Embryophyta</taxon>
        <taxon>Tracheophyta</taxon>
        <taxon>Spermatophyta</taxon>
        <taxon>Magnoliopsida</taxon>
        <taxon>eudicotyledons</taxon>
        <taxon>Gunneridae</taxon>
        <taxon>Pentapetalae</taxon>
        <taxon>rosids</taxon>
        <taxon>fabids</taxon>
        <taxon>Fabales</taxon>
        <taxon>Fabaceae</taxon>
        <taxon>Papilionoideae</taxon>
        <taxon>50 kb inversion clade</taxon>
        <taxon>NPAAA clade</taxon>
        <taxon>indigoferoid/millettioid clade</taxon>
        <taxon>Phaseoleae</taxon>
        <taxon>Vigna</taxon>
    </lineage>
</organism>
<name>A0A0L9UD13_PHAAN</name>
<keyword evidence="1" id="KW-1133">Transmembrane helix</keyword>
<sequence length="90" mass="10400">MQDYADSLYESIRIASHLGEMLYPKAFVERMDALCEWIERVGLCLMIRITNQVVILLVGVWGYYSFYSNNKWISLYECLGEPEPLSGALI</sequence>
<keyword evidence="1" id="KW-0472">Membrane</keyword>
<evidence type="ECO:0000313" key="2">
    <source>
        <dbReference type="EMBL" id="KOM40586.1"/>
    </source>
</evidence>
<gene>
    <name evidence="2" type="ORF">LR48_Vigan04g078400</name>
</gene>
<accession>A0A0L9UD13</accession>
<dbReference type="EMBL" id="CM003374">
    <property type="protein sequence ID" value="KOM40586.1"/>
    <property type="molecule type" value="Genomic_DNA"/>
</dbReference>
<dbReference type="AlphaFoldDB" id="A0A0L9UD13"/>
<evidence type="ECO:0000313" key="3">
    <source>
        <dbReference type="Proteomes" id="UP000053144"/>
    </source>
</evidence>
<evidence type="ECO:0000256" key="1">
    <source>
        <dbReference type="SAM" id="Phobius"/>
    </source>
</evidence>
<keyword evidence="1" id="KW-0812">Transmembrane</keyword>
<dbReference type="Gramene" id="KOM40586">
    <property type="protein sequence ID" value="KOM40586"/>
    <property type="gene ID" value="LR48_Vigan04g078400"/>
</dbReference>
<reference evidence="3" key="1">
    <citation type="journal article" date="2015" name="Proc. Natl. Acad. Sci. U.S.A.">
        <title>Genome sequencing of adzuki bean (Vigna angularis) provides insight into high starch and low fat accumulation and domestication.</title>
        <authorList>
            <person name="Yang K."/>
            <person name="Tian Z."/>
            <person name="Chen C."/>
            <person name="Luo L."/>
            <person name="Zhao B."/>
            <person name="Wang Z."/>
            <person name="Yu L."/>
            <person name="Li Y."/>
            <person name="Sun Y."/>
            <person name="Li W."/>
            <person name="Chen Y."/>
            <person name="Li Y."/>
            <person name="Zhang Y."/>
            <person name="Ai D."/>
            <person name="Zhao J."/>
            <person name="Shang C."/>
            <person name="Ma Y."/>
            <person name="Wu B."/>
            <person name="Wang M."/>
            <person name="Gao L."/>
            <person name="Sun D."/>
            <person name="Zhang P."/>
            <person name="Guo F."/>
            <person name="Wang W."/>
            <person name="Li Y."/>
            <person name="Wang J."/>
            <person name="Varshney R.K."/>
            <person name="Wang J."/>
            <person name="Ling H.Q."/>
            <person name="Wan P."/>
        </authorList>
    </citation>
    <scope>NUCLEOTIDE SEQUENCE</scope>
    <source>
        <strain evidence="3">cv. Jingnong 6</strain>
    </source>
</reference>
<protein>
    <submittedName>
        <fullName evidence="2">Uncharacterized protein</fullName>
    </submittedName>
</protein>
<proteinExistence type="predicted"/>
<feature type="transmembrane region" description="Helical" evidence="1">
    <location>
        <begin position="41"/>
        <end position="64"/>
    </location>
</feature>
<dbReference type="Proteomes" id="UP000053144">
    <property type="component" value="Chromosome 4"/>
</dbReference>